<name>A0A813DV12_POLGL</name>
<feature type="region of interest" description="Disordered" evidence="4">
    <location>
        <begin position="173"/>
        <end position="200"/>
    </location>
</feature>
<evidence type="ECO:0000313" key="6">
    <source>
        <dbReference type="EMBL" id="CAE8590202.1"/>
    </source>
</evidence>
<dbReference type="GO" id="GO:0070403">
    <property type="term" value="F:NAD+ binding"/>
    <property type="evidence" value="ECO:0007669"/>
    <property type="project" value="InterPro"/>
</dbReference>
<keyword evidence="7" id="KW-1185">Reference proteome</keyword>
<feature type="compositionally biased region" description="Low complexity" evidence="4">
    <location>
        <begin position="11"/>
        <end position="27"/>
    </location>
</feature>
<dbReference type="PANTHER" id="PTHR11085:SF10">
    <property type="entry name" value="NAD-DEPENDENT PROTEIN DEACYLASE SIRTUIN-5, MITOCHONDRIAL-RELATED"/>
    <property type="match status" value="1"/>
</dbReference>
<dbReference type="InterPro" id="IPR003000">
    <property type="entry name" value="Sirtuin"/>
</dbReference>
<gene>
    <name evidence="6" type="ORF">PGLA1383_LOCUS8927</name>
</gene>
<organism evidence="6 7">
    <name type="scientific">Polarella glacialis</name>
    <name type="common">Dinoflagellate</name>
    <dbReference type="NCBI Taxonomy" id="89957"/>
    <lineage>
        <taxon>Eukaryota</taxon>
        <taxon>Sar</taxon>
        <taxon>Alveolata</taxon>
        <taxon>Dinophyceae</taxon>
        <taxon>Suessiales</taxon>
        <taxon>Suessiaceae</taxon>
        <taxon>Polarella</taxon>
    </lineage>
</organism>
<dbReference type="AlphaFoldDB" id="A0A813DV12"/>
<evidence type="ECO:0000313" key="7">
    <source>
        <dbReference type="Proteomes" id="UP000654075"/>
    </source>
</evidence>
<dbReference type="EMBL" id="CAJNNV010004126">
    <property type="protein sequence ID" value="CAE8590202.1"/>
    <property type="molecule type" value="Genomic_DNA"/>
</dbReference>
<dbReference type="Pfam" id="PF02146">
    <property type="entry name" value="SIR2"/>
    <property type="match status" value="1"/>
</dbReference>
<protein>
    <recommendedName>
        <fullName evidence="5">Deacetylase sirtuin-type domain-containing protein</fullName>
    </recommendedName>
</protein>
<dbReference type="PANTHER" id="PTHR11085">
    <property type="entry name" value="NAD-DEPENDENT PROTEIN DEACYLASE SIRTUIN-5, MITOCHONDRIAL-RELATED"/>
    <property type="match status" value="1"/>
</dbReference>
<sequence>MLASCRGDLESSSSSEASSEASSSSGSGSKGGKSSRVKAKTPKPLTESEKAAGPPEGRVPICPACKTGILKPDGIYFGEALNKPVLKKSIKQSLKSKVVIMVGTRGEVDPAAKLPLMAKKENKAKIVEVNIGKTRLSAIADVQLLGAAGDILPKLLHLVKLRMAKLILCGTQHRRAKPAKPKSSSAKAKQTKPKASSAKA</sequence>
<dbReference type="OrthoDB" id="424302at2759"/>
<dbReference type="InterPro" id="IPR050134">
    <property type="entry name" value="NAD-dep_sirtuin_deacylases"/>
</dbReference>
<keyword evidence="2" id="KW-0520">NAD</keyword>
<dbReference type="InterPro" id="IPR026591">
    <property type="entry name" value="Sirtuin_cat_small_dom_sf"/>
</dbReference>
<dbReference type="Gene3D" id="3.40.50.1220">
    <property type="entry name" value="TPP-binding domain"/>
    <property type="match status" value="1"/>
</dbReference>
<comment type="caution">
    <text evidence="6">The sequence shown here is derived from an EMBL/GenBank/DDBJ whole genome shotgun (WGS) entry which is preliminary data.</text>
</comment>
<dbReference type="SUPFAM" id="SSF52467">
    <property type="entry name" value="DHS-like NAD/FAD-binding domain"/>
    <property type="match status" value="1"/>
</dbReference>
<accession>A0A813DV12</accession>
<evidence type="ECO:0000259" key="5">
    <source>
        <dbReference type="PROSITE" id="PS50305"/>
    </source>
</evidence>
<dbReference type="GO" id="GO:0017136">
    <property type="term" value="F:histone deacetylase activity, NAD-dependent"/>
    <property type="evidence" value="ECO:0007669"/>
    <property type="project" value="TreeGrafter"/>
</dbReference>
<feature type="compositionally biased region" description="Low complexity" evidence="4">
    <location>
        <begin position="181"/>
        <end position="200"/>
    </location>
</feature>
<dbReference type="Proteomes" id="UP000654075">
    <property type="component" value="Unassembled WGS sequence"/>
</dbReference>
<dbReference type="PROSITE" id="PS50305">
    <property type="entry name" value="SIRTUIN"/>
    <property type="match status" value="1"/>
</dbReference>
<evidence type="ECO:0000256" key="1">
    <source>
        <dbReference type="ARBA" id="ARBA00022679"/>
    </source>
</evidence>
<dbReference type="Gene3D" id="3.30.1600.10">
    <property type="entry name" value="SIR2/SIRT2 'Small Domain"/>
    <property type="match status" value="1"/>
</dbReference>
<keyword evidence="1" id="KW-0808">Transferase</keyword>
<feature type="region of interest" description="Disordered" evidence="4">
    <location>
        <begin position="1"/>
        <end position="57"/>
    </location>
</feature>
<feature type="domain" description="Deacetylase sirtuin-type" evidence="5">
    <location>
        <begin position="1"/>
        <end position="165"/>
    </location>
</feature>
<comment type="caution">
    <text evidence="3">Lacks conserved residue(s) required for the propagation of feature annotation.</text>
</comment>
<dbReference type="InterPro" id="IPR026590">
    <property type="entry name" value="Ssirtuin_cat_dom"/>
</dbReference>
<evidence type="ECO:0000256" key="4">
    <source>
        <dbReference type="SAM" id="MobiDB-lite"/>
    </source>
</evidence>
<reference evidence="6" key="1">
    <citation type="submission" date="2021-02" db="EMBL/GenBank/DDBJ databases">
        <authorList>
            <person name="Dougan E. K."/>
            <person name="Rhodes N."/>
            <person name="Thang M."/>
            <person name="Chan C."/>
        </authorList>
    </citation>
    <scope>NUCLEOTIDE SEQUENCE</scope>
</reference>
<evidence type="ECO:0000256" key="3">
    <source>
        <dbReference type="PROSITE-ProRule" id="PRU00236"/>
    </source>
</evidence>
<proteinExistence type="predicted"/>
<evidence type="ECO:0000256" key="2">
    <source>
        <dbReference type="ARBA" id="ARBA00023027"/>
    </source>
</evidence>
<dbReference type="InterPro" id="IPR029035">
    <property type="entry name" value="DHS-like_NAD/FAD-binding_dom"/>
</dbReference>